<dbReference type="Proteomes" id="UP001604336">
    <property type="component" value="Unassembled WGS sequence"/>
</dbReference>
<dbReference type="PANTHER" id="PTHR23068">
    <property type="entry name" value="DNA CYTOSINE-5- -METHYLTRANSFERASE 3-RELATED"/>
    <property type="match status" value="1"/>
</dbReference>
<evidence type="ECO:0000313" key="9">
    <source>
        <dbReference type="EMBL" id="KAL2540671.1"/>
    </source>
</evidence>
<keyword evidence="10" id="KW-1185">Reference proteome</keyword>
<dbReference type="Gene3D" id="3.40.50.150">
    <property type="entry name" value="Vaccinia Virus protein VP39"/>
    <property type="match status" value="1"/>
</dbReference>
<dbReference type="PANTHER" id="PTHR23068:SF54">
    <property type="entry name" value="DNA (CYTOSINE-5-)-METHYLTRANSFERASE"/>
    <property type="match status" value="1"/>
</dbReference>
<gene>
    <name evidence="9" type="ORF">Adt_01649</name>
</gene>
<dbReference type="SUPFAM" id="SSF53335">
    <property type="entry name" value="S-adenosyl-L-methionine-dependent methyltransferases"/>
    <property type="match status" value="1"/>
</dbReference>
<evidence type="ECO:0000256" key="5">
    <source>
        <dbReference type="ARBA" id="ARBA00022737"/>
    </source>
</evidence>
<keyword evidence="3" id="KW-0808">Transferase</keyword>
<evidence type="ECO:0000256" key="6">
    <source>
        <dbReference type="ARBA" id="ARBA00023125"/>
    </source>
</evidence>
<keyword evidence="6" id="KW-0238">DNA-binding</keyword>
<keyword evidence="7" id="KW-0539">Nucleus</keyword>
<dbReference type="GO" id="GO:0003677">
    <property type="term" value="F:DNA binding"/>
    <property type="evidence" value="ECO:0007669"/>
    <property type="project" value="UniProtKB-KW"/>
</dbReference>
<name>A0ABD1VTI8_9LAMI</name>
<protein>
    <submittedName>
        <fullName evidence="9">DNA (Cytosine-5)-methyltransferase DRM2</fullName>
    </submittedName>
</protein>
<keyword evidence="5" id="KW-0677">Repeat</keyword>
<dbReference type="EMBL" id="JBFOLK010000001">
    <property type="protein sequence ID" value="KAL2540671.1"/>
    <property type="molecule type" value="Genomic_DNA"/>
</dbReference>
<evidence type="ECO:0000256" key="7">
    <source>
        <dbReference type="ARBA" id="ARBA00023242"/>
    </source>
</evidence>
<evidence type="ECO:0000256" key="2">
    <source>
        <dbReference type="ARBA" id="ARBA00022603"/>
    </source>
</evidence>
<evidence type="ECO:0000256" key="1">
    <source>
        <dbReference type="ARBA" id="ARBA00004123"/>
    </source>
</evidence>
<sequence length="111" mass="12230">MLKNLFPGGINVLLLFTGIGGAEVALHRLGIHLKNIVSVEISQTCRTIVQSWLEETNQQGKLIHVPDVYEVTEHTLKKWISEFCSFDVVISGSSCNNLAVGNHVSRDELDG</sequence>
<accession>A0ABD1VTI8</accession>
<evidence type="ECO:0000256" key="4">
    <source>
        <dbReference type="ARBA" id="ARBA00022691"/>
    </source>
</evidence>
<dbReference type="InterPro" id="IPR029063">
    <property type="entry name" value="SAM-dependent_MTases_sf"/>
</dbReference>
<proteinExistence type="predicted"/>
<keyword evidence="4" id="KW-0949">S-adenosyl-L-methionine</keyword>
<evidence type="ECO:0000259" key="8">
    <source>
        <dbReference type="PROSITE" id="PS51680"/>
    </source>
</evidence>
<evidence type="ECO:0000256" key="3">
    <source>
        <dbReference type="ARBA" id="ARBA00022679"/>
    </source>
</evidence>
<dbReference type="InterPro" id="IPR030380">
    <property type="entry name" value="SAM_MeTfrase_DRM"/>
</dbReference>
<dbReference type="GO" id="GO:0008168">
    <property type="term" value="F:methyltransferase activity"/>
    <property type="evidence" value="ECO:0007669"/>
    <property type="project" value="UniProtKB-KW"/>
</dbReference>
<dbReference type="GO" id="GO:0005634">
    <property type="term" value="C:nucleus"/>
    <property type="evidence" value="ECO:0007669"/>
    <property type="project" value="UniProtKB-SubCell"/>
</dbReference>
<dbReference type="InterPro" id="IPR050390">
    <property type="entry name" value="C5-Methyltransferase"/>
</dbReference>
<dbReference type="PROSITE" id="PS51680">
    <property type="entry name" value="SAM_MT_DRM"/>
    <property type="match status" value="1"/>
</dbReference>
<evidence type="ECO:0000313" key="10">
    <source>
        <dbReference type="Proteomes" id="UP001604336"/>
    </source>
</evidence>
<keyword evidence="2" id="KW-0489">Methyltransferase</keyword>
<dbReference type="GO" id="GO:0032259">
    <property type="term" value="P:methylation"/>
    <property type="evidence" value="ECO:0007669"/>
    <property type="project" value="UniProtKB-KW"/>
</dbReference>
<dbReference type="AlphaFoldDB" id="A0ABD1VTI8"/>
<comment type="subcellular location">
    <subcellularLocation>
        <location evidence="1">Nucleus</location>
    </subcellularLocation>
</comment>
<reference evidence="10" key="1">
    <citation type="submission" date="2024-07" db="EMBL/GenBank/DDBJ databases">
        <title>Two chromosome-level genome assemblies of Korean endemic species Abeliophyllum distichum and Forsythia ovata (Oleaceae).</title>
        <authorList>
            <person name="Jang H."/>
        </authorList>
    </citation>
    <scope>NUCLEOTIDE SEQUENCE [LARGE SCALE GENOMIC DNA]</scope>
</reference>
<feature type="domain" description="SAM-dependent MTase DRM-type" evidence="8">
    <location>
        <begin position="1"/>
        <end position="111"/>
    </location>
</feature>
<organism evidence="9 10">
    <name type="scientific">Abeliophyllum distichum</name>
    <dbReference type="NCBI Taxonomy" id="126358"/>
    <lineage>
        <taxon>Eukaryota</taxon>
        <taxon>Viridiplantae</taxon>
        <taxon>Streptophyta</taxon>
        <taxon>Embryophyta</taxon>
        <taxon>Tracheophyta</taxon>
        <taxon>Spermatophyta</taxon>
        <taxon>Magnoliopsida</taxon>
        <taxon>eudicotyledons</taxon>
        <taxon>Gunneridae</taxon>
        <taxon>Pentapetalae</taxon>
        <taxon>asterids</taxon>
        <taxon>lamiids</taxon>
        <taxon>Lamiales</taxon>
        <taxon>Oleaceae</taxon>
        <taxon>Forsythieae</taxon>
        <taxon>Abeliophyllum</taxon>
    </lineage>
</organism>
<comment type="caution">
    <text evidence="9">The sequence shown here is derived from an EMBL/GenBank/DDBJ whole genome shotgun (WGS) entry which is preliminary data.</text>
</comment>